<dbReference type="RefSeq" id="WP_208918586.1">
    <property type="nucleotide sequence ID" value="NZ_LT840184.1"/>
</dbReference>
<dbReference type="EMBL" id="LT840184">
    <property type="protein sequence ID" value="SMF79374.1"/>
    <property type="molecule type" value="Genomic_DNA"/>
</dbReference>
<reference evidence="2 3" key="1">
    <citation type="submission" date="2017-04" db="EMBL/GenBank/DDBJ databases">
        <authorList>
            <person name="Afonso C.L."/>
            <person name="Miller P.J."/>
            <person name="Scott M.A."/>
            <person name="Spackman E."/>
            <person name="Goraichik I."/>
            <person name="Dimitrov K.M."/>
            <person name="Suarez D.L."/>
            <person name="Swayne D.E."/>
        </authorList>
    </citation>
    <scope>NUCLEOTIDE SEQUENCE [LARGE SCALE GENOMIC DNA]</scope>
    <source>
        <strain evidence="2 3">N3/975</strain>
    </source>
</reference>
<evidence type="ECO:0000313" key="2">
    <source>
        <dbReference type="EMBL" id="SMF79374.1"/>
    </source>
</evidence>
<keyword evidence="2" id="KW-0489">Methyltransferase</keyword>
<feature type="domain" description="Methyltransferase type 11" evidence="1">
    <location>
        <begin position="51"/>
        <end position="145"/>
    </location>
</feature>
<dbReference type="SUPFAM" id="SSF53335">
    <property type="entry name" value="S-adenosyl-L-methionine-dependent methyltransferases"/>
    <property type="match status" value="1"/>
</dbReference>
<dbReference type="STRING" id="1313296.SAMN05661091_1694"/>
<dbReference type="Gene3D" id="3.40.50.150">
    <property type="entry name" value="Vaccinia Virus protein VP39"/>
    <property type="match status" value="1"/>
</dbReference>
<organism evidence="2 3">
    <name type="scientific">Paenibacillus uliginis N3/975</name>
    <dbReference type="NCBI Taxonomy" id="1313296"/>
    <lineage>
        <taxon>Bacteria</taxon>
        <taxon>Bacillati</taxon>
        <taxon>Bacillota</taxon>
        <taxon>Bacilli</taxon>
        <taxon>Bacillales</taxon>
        <taxon>Paenibacillaceae</taxon>
        <taxon>Paenibacillus</taxon>
    </lineage>
</organism>
<dbReference type="GO" id="GO:0032259">
    <property type="term" value="P:methylation"/>
    <property type="evidence" value="ECO:0007669"/>
    <property type="project" value="UniProtKB-KW"/>
</dbReference>
<evidence type="ECO:0000313" key="3">
    <source>
        <dbReference type="Proteomes" id="UP000192940"/>
    </source>
</evidence>
<dbReference type="InterPro" id="IPR013216">
    <property type="entry name" value="Methyltransf_11"/>
</dbReference>
<dbReference type="GO" id="GO:0008757">
    <property type="term" value="F:S-adenosylmethionine-dependent methyltransferase activity"/>
    <property type="evidence" value="ECO:0007669"/>
    <property type="project" value="InterPro"/>
</dbReference>
<dbReference type="Proteomes" id="UP000192940">
    <property type="component" value="Chromosome I"/>
</dbReference>
<accession>A0A1X7H3Z6</accession>
<proteinExistence type="predicted"/>
<dbReference type="PANTHER" id="PTHR43861:SF1">
    <property type="entry name" value="TRANS-ACONITATE 2-METHYLTRANSFERASE"/>
    <property type="match status" value="1"/>
</dbReference>
<name>A0A1X7H3Z6_9BACL</name>
<sequence>MKVVTTLEHYELLIDEGNDPVQDPPLLQAYMNRWDGDIFFEALKAENKVVLDVGIGTGRIAKSVLNAGCQFLVGIDISPKSLERARSNLSMFSNMKLELADAHQFIRPNTFDAAYSVLTFLHIEDKEKALKNIYNSLKNNGSFVLSVSKDDEWFECGSRKLKLYPIDVDEYVRLFQSTGFQIQSIQETESKYATIIKGKKKDQING</sequence>
<dbReference type="CDD" id="cd02440">
    <property type="entry name" value="AdoMet_MTases"/>
    <property type="match status" value="1"/>
</dbReference>
<gene>
    <name evidence="2" type="ORF">SAMN05661091_1694</name>
</gene>
<protein>
    <submittedName>
        <fullName evidence="2">Methyltransferase domain-containing protein</fullName>
    </submittedName>
</protein>
<keyword evidence="2" id="KW-0808">Transferase</keyword>
<dbReference type="PANTHER" id="PTHR43861">
    <property type="entry name" value="TRANS-ACONITATE 2-METHYLTRANSFERASE-RELATED"/>
    <property type="match status" value="1"/>
</dbReference>
<dbReference type="Pfam" id="PF08241">
    <property type="entry name" value="Methyltransf_11"/>
    <property type="match status" value="1"/>
</dbReference>
<dbReference type="AlphaFoldDB" id="A0A1X7H3Z6"/>
<evidence type="ECO:0000259" key="1">
    <source>
        <dbReference type="Pfam" id="PF08241"/>
    </source>
</evidence>
<keyword evidence="3" id="KW-1185">Reference proteome</keyword>
<dbReference type="InterPro" id="IPR029063">
    <property type="entry name" value="SAM-dependent_MTases_sf"/>
</dbReference>